<dbReference type="InterPro" id="IPR011330">
    <property type="entry name" value="Glyco_hydro/deAcase_b/a-brl"/>
</dbReference>
<dbReference type="OrthoDB" id="3521160at2"/>
<feature type="chain" id="PRO_5038524958" evidence="3">
    <location>
        <begin position="31"/>
        <end position="243"/>
    </location>
</feature>
<dbReference type="GO" id="GO:0016810">
    <property type="term" value="F:hydrolase activity, acting on carbon-nitrogen (but not peptide) bonds"/>
    <property type="evidence" value="ECO:0007669"/>
    <property type="project" value="InterPro"/>
</dbReference>
<dbReference type="CDD" id="cd10953">
    <property type="entry name" value="CE4_SlAXE_like"/>
    <property type="match status" value="1"/>
</dbReference>
<evidence type="ECO:0000313" key="6">
    <source>
        <dbReference type="Proteomes" id="UP000322634"/>
    </source>
</evidence>
<dbReference type="PANTHER" id="PTHR10587:SF133">
    <property type="entry name" value="CHITIN DEACETYLASE 1-RELATED"/>
    <property type="match status" value="1"/>
</dbReference>
<dbReference type="InterPro" id="IPR050248">
    <property type="entry name" value="Polysacc_deacetylase_ArnD"/>
</dbReference>
<protein>
    <submittedName>
        <fullName evidence="5">Polysaccharide deacetylase family protein</fullName>
    </submittedName>
</protein>
<evidence type="ECO:0000256" key="2">
    <source>
        <dbReference type="ARBA" id="ARBA00022801"/>
    </source>
</evidence>
<sequence length="243" mass="25829">MIIEAPSRRVRLAAAALGTVLAASGTTGFAAAPASPSASAASGARDCQGYVGLTYDDGPTTGFTATLLSALRKNRLQATLFNIGQNAQNNPALVTAERNAGMWIGNHSWTHPHLTQMTQDQMLSELQRTQDAVKQITGRAPKLFRPPYGETNETLKAVEKQLGLTEVIWDVDTQDWNGATAEQIVERASTLKDGQTVLMHDGYPATIEAVPGIAANLRSRGMCAVMLSPRTGRPGPPEPPVSP</sequence>
<keyword evidence="3" id="KW-0732">Signal</keyword>
<evidence type="ECO:0000313" key="5">
    <source>
        <dbReference type="EMBL" id="TYC12177.1"/>
    </source>
</evidence>
<dbReference type="GO" id="GO:0005975">
    <property type="term" value="P:carbohydrate metabolic process"/>
    <property type="evidence" value="ECO:0007669"/>
    <property type="project" value="InterPro"/>
</dbReference>
<dbReference type="InterPro" id="IPR006311">
    <property type="entry name" value="TAT_signal"/>
</dbReference>
<dbReference type="SUPFAM" id="SSF88713">
    <property type="entry name" value="Glycoside hydrolase/deacetylase"/>
    <property type="match status" value="1"/>
</dbReference>
<dbReference type="PROSITE" id="PS51677">
    <property type="entry name" value="NODB"/>
    <property type="match status" value="1"/>
</dbReference>
<keyword evidence="6" id="KW-1185">Reference proteome</keyword>
<dbReference type="GO" id="GO:0046872">
    <property type="term" value="F:metal ion binding"/>
    <property type="evidence" value="ECO:0007669"/>
    <property type="project" value="UniProtKB-KW"/>
</dbReference>
<dbReference type="PROSITE" id="PS51318">
    <property type="entry name" value="TAT"/>
    <property type="match status" value="1"/>
</dbReference>
<gene>
    <name evidence="5" type="ORF">FXF65_23115</name>
</gene>
<accession>A0A5D0U282</accession>
<dbReference type="InterPro" id="IPR002509">
    <property type="entry name" value="NODB_dom"/>
</dbReference>
<feature type="signal peptide" evidence="3">
    <location>
        <begin position="1"/>
        <end position="30"/>
    </location>
</feature>
<keyword evidence="2" id="KW-0378">Hydrolase</keyword>
<dbReference type="Gene3D" id="3.20.20.370">
    <property type="entry name" value="Glycoside hydrolase/deacetylase"/>
    <property type="match status" value="1"/>
</dbReference>
<reference evidence="5 6" key="1">
    <citation type="submission" date="2019-08" db="EMBL/GenBank/DDBJ databases">
        <title>Actinomadura sp. nov. CYP1-5 isolated from mountain soil.</title>
        <authorList>
            <person name="Songsumanus A."/>
            <person name="Kuncharoen N."/>
            <person name="Kudo T."/>
            <person name="Yuki M."/>
            <person name="Igarashi Y."/>
            <person name="Tanasupawat S."/>
        </authorList>
    </citation>
    <scope>NUCLEOTIDE SEQUENCE [LARGE SCALE GENOMIC DNA]</scope>
    <source>
        <strain evidence="5 6">GKU157</strain>
    </source>
</reference>
<dbReference type="GO" id="GO:0016020">
    <property type="term" value="C:membrane"/>
    <property type="evidence" value="ECO:0007669"/>
    <property type="project" value="TreeGrafter"/>
</dbReference>
<evidence type="ECO:0000259" key="4">
    <source>
        <dbReference type="PROSITE" id="PS51677"/>
    </source>
</evidence>
<proteinExistence type="predicted"/>
<dbReference type="EMBL" id="VSFF01000009">
    <property type="protein sequence ID" value="TYC12177.1"/>
    <property type="molecule type" value="Genomic_DNA"/>
</dbReference>
<feature type="domain" description="NodB homology" evidence="4">
    <location>
        <begin position="49"/>
        <end position="225"/>
    </location>
</feature>
<keyword evidence="1" id="KW-0479">Metal-binding</keyword>
<evidence type="ECO:0000256" key="3">
    <source>
        <dbReference type="SAM" id="SignalP"/>
    </source>
</evidence>
<comment type="caution">
    <text evidence="5">The sequence shown here is derived from an EMBL/GenBank/DDBJ whole genome shotgun (WGS) entry which is preliminary data.</text>
</comment>
<dbReference type="Pfam" id="PF01522">
    <property type="entry name" value="Polysacc_deac_1"/>
    <property type="match status" value="1"/>
</dbReference>
<dbReference type="PANTHER" id="PTHR10587">
    <property type="entry name" value="GLYCOSYL TRANSFERASE-RELATED"/>
    <property type="match status" value="1"/>
</dbReference>
<dbReference type="RefSeq" id="WP_148352122.1">
    <property type="nucleotide sequence ID" value="NZ_JBHSBF010000012.1"/>
</dbReference>
<name>A0A5D0U282_9ACTN</name>
<evidence type="ECO:0000256" key="1">
    <source>
        <dbReference type="ARBA" id="ARBA00022723"/>
    </source>
</evidence>
<dbReference type="AlphaFoldDB" id="A0A5D0U282"/>
<organism evidence="5 6">
    <name type="scientific">Actinomadura syzygii</name>
    <dbReference type="NCBI Taxonomy" id="1427538"/>
    <lineage>
        <taxon>Bacteria</taxon>
        <taxon>Bacillati</taxon>
        <taxon>Actinomycetota</taxon>
        <taxon>Actinomycetes</taxon>
        <taxon>Streptosporangiales</taxon>
        <taxon>Thermomonosporaceae</taxon>
        <taxon>Actinomadura</taxon>
    </lineage>
</organism>
<dbReference type="Proteomes" id="UP000322634">
    <property type="component" value="Unassembled WGS sequence"/>
</dbReference>